<feature type="domain" description="Electron transfer flavoprotein alpha/beta-subunit N-terminal" evidence="4">
    <location>
        <begin position="3"/>
        <end position="190"/>
    </location>
</feature>
<keyword evidence="2" id="KW-0249">Electron transport</keyword>
<dbReference type="AlphaFoldDB" id="A0A5M8QUX4"/>
<dbReference type="SUPFAM" id="SSF52402">
    <property type="entry name" value="Adenine nucleotide alpha hydrolases-like"/>
    <property type="match status" value="1"/>
</dbReference>
<dbReference type="GO" id="GO:0033539">
    <property type="term" value="P:fatty acid beta-oxidation using acyl-CoA dehydrogenase"/>
    <property type="evidence" value="ECO:0007669"/>
    <property type="project" value="TreeGrafter"/>
</dbReference>
<dbReference type="InterPro" id="IPR014731">
    <property type="entry name" value="ETF_asu_C"/>
</dbReference>
<keyword evidence="3" id="KW-0285">Flavoprotein</keyword>
<dbReference type="RefSeq" id="WP_139012345.1">
    <property type="nucleotide sequence ID" value="NZ_VBSN01000038.1"/>
</dbReference>
<dbReference type="Proteomes" id="UP000323994">
    <property type="component" value="Unassembled WGS sequence"/>
</dbReference>
<gene>
    <name evidence="5" type="ORF">FEM33_12445</name>
</gene>
<dbReference type="PANTHER" id="PTHR43153:SF1">
    <property type="entry name" value="ELECTRON TRANSFER FLAVOPROTEIN SUBUNIT ALPHA, MITOCHONDRIAL"/>
    <property type="match status" value="1"/>
</dbReference>
<feature type="binding site" evidence="3">
    <location>
        <begin position="269"/>
        <end position="276"/>
    </location>
    <ligand>
        <name>FAD</name>
        <dbReference type="ChEBI" id="CHEBI:57692"/>
    </ligand>
</feature>
<name>A0A5M8QUX4_9BACT</name>
<dbReference type="Pfam" id="PF01012">
    <property type="entry name" value="ETF"/>
    <property type="match status" value="1"/>
</dbReference>
<comment type="cofactor">
    <cofactor evidence="3">
        <name>FAD</name>
        <dbReference type="ChEBI" id="CHEBI:57692"/>
    </cofactor>
    <text evidence="3">Binds 1 FAD per dimer.</text>
</comment>
<dbReference type="SUPFAM" id="SSF52467">
    <property type="entry name" value="DHS-like NAD/FAD-binding domain"/>
    <property type="match status" value="1"/>
</dbReference>
<dbReference type="InterPro" id="IPR014730">
    <property type="entry name" value="ETF_a/b_N"/>
</dbReference>
<dbReference type="PANTHER" id="PTHR43153">
    <property type="entry name" value="ELECTRON TRANSFER FLAVOPROTEIN ALPHA"/>
    <property type="match status" value="1"/>
</dbReference>
<dbReference type="PIRSF" id="PIRSF000089">
    <property type="entry name" value="Electra_flavoP_a"/>
    <property type="match status" value="1"/>
</dbReference>
<feature type="binding site" evidence="3">
    <location>
        <position position="290"/>
    </location>
    <ligand>
        <name>FAD</name>
        <dbReference type="ChEBI" id="CHEBI:57692"/>
    </ligand>
</feature>
<dbReference type="InterPro" id="IPR001308">
    <property type="entry name" value="ETF_a/FixB"/>
</dbReference>
<feature type="binding site" evidence="3">
    <location>
        <begin position="308"/>
        <end position="309"/>
    </location>
    <ligand>
        <name>FAD</name>
        <dbReference type="ChEBI" id="CHEBI:57692"/>
    </ligand>
</feature>
<dbReference type="GO" id="GO:0009055">
    <property type="term" value="F:electron transfer activity"/>
    <property type="evidence" value="ECO:0007669"/>
    <property type="project" value="InterPro"/>
</dbReference>
<organism evidence="5 6">
    <name type="scientific">Dyadobacter flavalbus</name>
    <dbReference type="NCBI Taxonomy" id="2579942"/>
    <lineage>
        <taxon>Bacteria</taxon>
        <taxon>Pseudomonadati</taxon>
        <taxon>Bacteroidota</taxon>
        <taxon>Cytophagia</taxon>
        <taxon>Cytophagales</taxon>
        <taxon>Spirosomataceae</taxon>
        <taxon>Dyadobacter</taxon>
    </lineage>
</organism>
<dbReference type="InterPro" id="IPR029035">
    <property type="entry name" value="DHS-like_NAD/FAD-binding_dom"/>
</dbReference>
<dbReference type="OrthoDB" id="9770286at2"/>
<evidence type="ECO:0000313" key="5">
    <source>
        <dbReference type="EMBL" id="KAA6439088.1"/>
    </source>
</evidence>
<keyword evidence="3" id="KW-0274">FAD</keyword>
<dbReference type="SMART" id="SM00893">
    <property type="entry name" value="ETF"/>
    <property type="match status" value="1"/>
</dbReference>
<evidence type="ECO:0000256" key="1">
    <source>
        <dbReference type="ARBA" id="ARBA00005817"/>
    </source>
</evidence>
<dbReference type="GO" id="GO:0050660">
    <property type="term" value="F:flavin adenine dinucleotide binding"/>
    <property type="evidence" value="ECO:0007669"/>
    <property type="project" value="InterPro"/>
</dbReference>
<dbReference type="Gene3D" id="3.40.50.620">
    <property type="entry name" value="HUPs"/>
    <property type="match status" value="1"/>
</dbReference>
<evidence type="ECO:0000256" key="2">
    <source>
        <dbReference type="ARBA" id="ARBA00022982"/>
    </source>
</evidence>
<reference evidence="5 6" key="1">
    <citation type="submission" date="2019-05" db="EMBL/GenBank/DDBJ databases">
        <authorList>
            <person name="Qu J.-H."/>
        </authorList>
    </citation>
    <scope>NUCLEOTIDE SEQUENCE [LARGE SCALE GENOMIC DNA]</scope>
    <source>
        <strain evidence="5 6">NS28</strain>
    </source>
</reference>
<feature type="binding site" evidence="3">
    <location>
        <position position="213"/>
    </location>
    <ligand>
        <name>FAD</name>
        <dbReference type="ChEBI" id="CHEBI:57692"/>
    </ligand>
</feature>
<dbReference type="EMBL" id="VBSN01000038">
    <property type="protein sequence ID" value="KAA6439088.1"/>
    <property type="molecule type" value="Genomic_DNA"/>
</dbReference>
<evidence type="ECO:0000256" key="3">
    <source>
        <dbReference type="PIRSR" id="PIRSR000089-1"/>
    </source>
</evidence>
<sequence length="324" mass="34389">MSVLIYIELENGSIKKTSLETIAYGAKVAEKTGGKAIVLAIGSADASELEKAGRYGAAKVLHATDQKLEHENSMAYADILVQAVQQENSKVVILAKSGLGDAMAARAAARLKAAVVSGVTQLPETDGVFTVTRSVFSGKAFAKTQIHSEIKILVVKKNVIEMDENAVATENAEIVPFSPAFREDDFKATVVQVEKANTELSLTEADIIVSGGRGMKGPENWQPLVDLARALGAATGCSKPVSDLDWRPHHEHIGQTGIKVAPNLYIACGISGAIQHLAGVNGSKCIVVINKDPEAPFFKAADYGIVGDIFEILPRLTEAAKKLK</sequence>
<dbReference type="Gene3D" id="3.40.50.1220">
    <property type="entry name" value="TPP-binding domain"/>
    <property type="match status" value="1"/>
</dbReference>
<proteinExistence type="inferred from homology"/>
<evidence type="ECO:0000259" key="4">
    <source>
        <dbReference type="SMART" id="SM00893"/>
    </source>
</evidence>
<comment type="similarity">
    <text evidence="1">Belongs to the ETF alpha-subunit/FixB family.</text>
</comment>
<dbReference type="InterPro" id="IPR014729">
    <property type="entry name" value="Rossmann-like_a/b/a_fold"/>
</dbReference>
<protein>
    <submittedName>
        <fullName evidence="5">Electron transfer flavoprotein subunit alpha/FixB family protein</fullName>
    </submittedName>
</protein>
<accession>A0A5M8QUX4</accession>
<comment type="caution">
    <text evidence="5">The sequence shown here is derived from an EMBL/GenBank/DDBJ whole genome shotgun (WGS) entry which is preliminary data.</text>
</comment>
<keyword evidence="2" id="KW-0813">Transport</keyword>
<keyword evidence="6" id="KW-1185">Reference proteome</keyword>
<dbReference type="Pfam" id="PF00766">
    <property type="entry name" value="ETF_alpha"/>
    <property type="match status" value="1"/>
</dbReference>
<evidence type="ECO:0000313" key="6">
    <source>
        <dbReference type="Proteomes" id="UP000323994"/>
    </source>
</evidence>